<dbReference type="SMART" id="SM00866">
    <property type="entry name" value="UTRA"/>
    <property type="match status" value="1"/>
</dbReference>
<keyword evidence="3" id="KW-1185">Reference proteome</keyword>
<dbReference type="Gene3D" id="3.40.1410.10">
    <property type="entry name" value="Chorismate lyase-like"/>
    <property type="match status" value="1"/>
</dbReference>
<comment type="caution">
    <text evidence="2">The sequence shown here is derived from an EMBL/GenBank/DDBJ whole genome shotgun (WGS) entry which is preliminary data.</text>
</comment>
<gene>
    <name evidence="2" type="ORF">GCM10017600_58130</name>
</gene>
<dbReference type="InterPro" id="IPR028978">
    <property type="entry name" value="Chorismate_lyase_/UTRA_dom_sf"/>
</dbReference>
<dbReference type="Proteomes" id="UP001143474">
    <property type="component" value="Unassembled WGS sequence"/>
</dbReference>
<feature type="domain" description="UbiC transcription regulator-associated" evidence="1">
    <location>
        <begin position="3"/>
        <end position="132"/>
    </location>
</feature>
<reference evidence="2" key="1">
    <citation type="journal article" date="2014" name="Int. J. Syst. Evol. Microbiol.">
        <title>Complete genome sequence of Corynebacterium casei LMG S-19264T (=DSM 44701T), isolated from a smear-ripened cheese.</title>
        <authorList>
            <consortium name="US DOE Joint Genome Institute (JGI-PGF)"/>
            <person name="Walter F."/>
            <person name="Albersmeier A."/>
            <person name="Kalinowski J."/>
            <person name="Ruckert C."/>
        </authorList>
    </citation>
    <scope>NUCLEOTIDE SEQUENCE</scope>
    <source>
        <strain evidence="2">VKM Ac-2007</strain>
    </source>
</reference>
<sequence length="155" mass="17148">MLERRRRAADATEAERLALCPGDPVLSVLRLRSLDGEPVVLERAVYAGWIAPAVERIARDCESITQALHENVGLVLAYGEHLIDAVAAGVEDSRLLVVRRGGPLLRRRRIVTTHEGRPVEWSDDRYRAGSVTFSVRDSVDADPLVRQVGDLRSTS</sequence>
<dbReference type="InterPro" id="IPR050679">
    <property type="entry name" value="Bact_HTH_transcr_reg"/>
</dbReference>
<organism evidence="2 3">
    <name type="scientific">Streptosporangium carneum</name>
    <dbReference type="NCBI Taxonomy" id="47481"/>
    <lineage>
        <taxon>Bacteria</taxon>
        <taxon>Bacillati</taxon>
        <taxon>Actinomycetota</taxon>
        <taxon>Actinomycetes</taxon>
        <taxon>Streptosporangiales</taxon>
        <taxon>Streptosporangiaceae</taxon>
        <taxon>Streptosporangium</taxon>
    </lineage>
</organism>
<dbReference type="EMBL" id="BSEV01000016">
    <property type="protein sequence ID" value="GLK12403.1"/>
    <property type="molecule type" value="Genomic_DNA"/>
</dbReference>
<accession>A0A9W6MFZ4</accession>
<evidence type="ECO:0000313" key="3">
    <source>
        <dbReference type="Proteomes" id="UP001143474"/>
    </source>
</evidence>
<evidence type="ECO:0000313" key="2">
    <source>
        <dbReference type="EMBL" id="GLK12403.1"/>
    </source>
</evidence>
<dbReference type="AlphaFoldDB" id="A0A9W6MFZ4"/>
<reference evidence="2" key="2">
    <citation type="submission" date="2023-01" db="EMBL/GenBank/DDBJ databases">
        <authorList>
            <person name="Sun Q."/>
            <person name="Evtushenko L."/>
        </authorList>
    </citation>
    <scope>NUCLEOTIDE SEQUENCE</scope>
    <source>
        <strain evidence="2">VKM Ac-2007</strain>
    </source>
</reference>
<dbReference type="SUPFAM" id="SSF64288">
    <property type="entry name" value="Chorismate lyase-like"/>
    <property type="match status" value="1"/>
</dbReference>
<dbReference type="Pfam" id="PF07702">
    <property type="entry name" value="UTRA"/>
    <property type="match status" value="1"/>
</dbReference>
<dbReference type="GO" id="GO:0003677">
    <property type="term" value="F:DNA binding"/>
    <property type="evidence" value="ECO:0007669"/>
    <property type="project" value="InterPro"/>
</dbReference>
<protein>
    <recommendedName>
        <fullName evidence="1">UbiC transcription regulator-associated domain-containing protein</fullName>
    </recommendedName>
</protein>
<proteinExistence type="predicted"/>
<name>A0A9W6MFZ4_9ACTN</name>
<dbReference type="PANTHER" id="PTHR44846">
    <property type="entry name" value="MANNOSYL-D-GLYCERATE TRANSPORT/METABOLISM SYSTEM REPRESSOR MNGR-RELATED"/>
    <property type="match status" value="1"/>
</dbReference>
<evidence type="ECO:0000259" key="1">
    <source>
        <dbReference type="SMART" id="SM00866"/>
    </source>
</evidence>
<dbReference type="GO" id="GO:0006355">
    <property type="term" value="P:regulation of DNA-templated transcription"/>
    <property type="evidence" value="ECO:0007669"/>
    <property type="project" value="InterPro"/>
</dbReference>
<dbReference type="InterPro" id="IPR011663">
    <property type="entry name" value="UTRA"/>
</dbReference>